<keyword evidence="7" id="KW-0862">Zinc</keyword>
<feature type="compositionally biased region" description="Basic and acidic residues" evidence="9">
    <location>
        <begin position="301"/>
        <end position="313"/>
    </location>
</feature>
<dbReference type="Pfam" id="PF26200">
    <property type="entry name" value="Rcat_RNF216"/>
    <property type="match status" value="1"/>
</dbReference>
<dbReference type="PROSITE" id="PS51873">
    <property type="entry name" value="TRIAD"/>
    <property type="match status" value="1"/>
</dbReference>
<keyword evidence="11" id="KW-1185">Reference proteome</keyword>
<sequence>MIKENKLFNEIEDILTSLSEYQVEDMNKYMLQVFVNEENGIQESHEIGQIVTNFNCIICYEESLTNLGVCCQQTGSLENTEPEKHMFCMQCVVSYVEKNVSDMALSSTYDGIRCFAVNCPRSISYASFYQSTQENIRMAFETRMQQENLASIGGLERCKNCNYAMEINVHPQILPFFSCPREECKAEFCRLCKVDSFPDHIGKECDEITQNNNNNQNDIHDFENEMSEVRIRRCAKCEIPFIKEDGCNFMTCRCKSTMCYLCQKSNISHSHFDKGRCKDKLFDNANKIDKKKIKEIRKRMEETGMGQARERKQVKSNRSSSSSLSSDRSSRSNSTRSSRSRSSNSASSSSSSSSMDLYQIHHQAQVLLALPLQVLPVHTHPLLLYQVHQILVDLYQIPHQALPLYQRALHLPQRSIIMQIPSAGCPKKVASY</sequence>
<evidence type="ECO:0000313" key="11">
    <source>
        <dbReference type="Proteomes" id="UP000887540"/>
    </source>
</evidence>
<dbReference type="AlphaFoldDB" id="A0A914E3R0"/>
<keyword evidence="4" id="KW-0677">Repeat</keyword>
<dbReference type="GO" id="GO:0016740">
    <property type="term" value="F:transferase activity"/>
    <property type="evidence" value="ECO:0007669"/>
    <property type="project" value="UniProtKB-KW"/>
</dbReference>
<evidence type="ECO:0000256" key="7">
    <source>
        <dbReference type="ARBA" id="ARBA00022833"/>
    </source>
</evidence>
<dbReference type="Proteomes" id="UP000887540">
    <property type="component" value="Unplaced"/>
</dbReference>
<dbReference type="InterPro" id="IPR044066">
    <property type="entry name" value="TRIAD_supradom"/>
</dbReference>
<keyword evidence="3" id="KW-0479">Metal-binding</keyword>
<evidence type="ECO:0000313" key="12">
    <source>
        <dbReference type="WBParaSite" id="ACRNAN_scaffold5211.g31037.t1"/>
    </source>
</evidence>
<dbReference type="CDD" id="cd20339">
    <property type="entry name" value="BRcat_RBR_RNF216"/>
    <property type="match status" value="1"/>
</dbReference>
<evidence type="ECO:0000256" key="6">
    <source>
        <dbReference type="ARBA" id="ARBA00022786"/>
    </source>
</evidence>
<keyword evidence="5" id="KW-0863">Zinc-finger</keyword>
<dbReference type="InterPro" id="IPR047546">
    <property type="entry name" value="Rcat_RBR_RNF216"/>
</dbReference>
<evidence type="ECO:0000256" key="8">
    <source>
        <dbReference type="SAM" id="Coils"/>
    </source>
</evidence>
<dbReference type="CDD" id="cd20353">
    <property type="entry name" value="Rcat_RBR_RNF216"/>
    <property type="match status" value="1"/>
</dbReference>
<accession>A0A914E3R0</accession>
<dbReference type="PANTHER" id="PTHR22770:SF47">
    <property type="entry name" value="E3 UBIQUITIN-PROTEIN LIGASE RNF216"/>
    <property type="match status" value="1"/>
</dbReference>
<evidence type="ECO:0000256" key="9">
    <source>
        <dbReference type="SAM" id="MobiDB-lite"/>
    </source>
</evidence>
<keyword evidence="8" id="KW-0175">Coiled coil</keyword>
<evidence type="ECO:0000256" key="4">
    <source>
        <dbReference type="ARBA" id="ARBA00022737"/>
    </source>
</evidence>
<evidence type="ECO:0000256" key="1">
    <source>
        <dbReference type="ARBA" id="ARBA00004906"/>
    </source>
</evidence>
<organism evidence="11 12">
    <name type="scientific">Acrobeloides nanus</name>
    <dbReference type="NCBI Taxonomy" id="290746"/>
    <lineage>
        <taxon>Eukaryota</taxon>
        <taxon>Metazoa</taxon>
        <taxon>Ecdysozoa</taxon>
        <taxon>Nematoda</taxon>
        <taxon>Chromadorea</taxon>
        <taxon>Rhabditida</taxon>
        <taxon>Tylenchina</taxon>
        <taxon>Cephalobomorpha</taxon>
        <taxon>Cephaloboidea</taxon>
        <taxon>Cephalobidae</taxon>
        <taxon>Acrobeloides</taxon>
    </lineage>
</organism>
<feature type="region of interest" description="Disordered" evidence="9">
    <location>
        <begin position="301"/>
        <end position="353"/>
    </location>
</feature>
<evidence type="ECO:0000256" key="2">
    <source>
        <dbReference type="ARBA" id="ARBA00022679"/>
    </source>
</evidence>
<feature type="coiled-coil region" evidence="8">
    <location>
        <begin position="205"/>
        <end position="232"/>
    </location>
</feature>
<reference evidence="12" key="1">
    <citation type="submission" date="2022-11" db="UniProtKB">
        <authorList>
            <consortium name="WormBaseParasite"/>
        </authorList>
    </citation>
    <scope>IDENTIFICATION</scope>
</reference>
<evidence type="ECO:0000256" key="3">
    <source>
        <dbReference type="ARBA" id="ARBA00022723"/>
    </source>
</evidence>
<evidence type="ECO:0000256" key="5">
    <source>
        <dbReference type="ARBA" id="ARBA00022771"/>
    </source>
</evidence>
<keyword evidence="6" id="KW-0833">Ubl conjugation pathway</keyword>
<protein>
    <submittedName>
        <fullName evidence="12">RING-type domain-containing protein</fullName>
    </submittedName>
</protein>
<dbReference type="PANTHER" id="PTHR22770">
    <property type="entry name" value="UBIQUITIN CONJUGATING ENZYME 7 INTERACTING PROTEIN-RELATED"/>
    <property type="match status" value="1"/>
</dbReference>
<dbReference type="InterPro" id="IPR047545">
    <property type="entry name" value="BRcat_RBR_RNF216"/>
</dbReference>
<dbReference type="WBParaSite" id="ACRNAN_scaffold5211.g31037.t1">
    <property type="protein sequence ID" value="ACRNAN_scaffold5211.g31037.t1"/>
    <property type="gene ID" value="ACRNAN_scaffold5211.g31037"/>
</dbReference>
<proteinExistence type="predicted"/>
<dbReference type="InterPro" id="IPR051628">
    <property type="entry name" value="LUBAC_E3_Ligases"/>
</dbReference>
<feature type="compositionally biased region" description="Low complexity" evidence="9">
    <location>
        <begin position="316"/>
        <end position="353"/>
    </location>
</feature>
<dbReference type="SUPFAM" id="SSF57850">
    <property type="entry name" value="RING/U-box"/>
    <property type="match status" value="2"/>
</dbReference>
<name>A0A914E3R0_9BILA</name>
<dbReference type="GO" id="GO:0008270">
    <property type="term" value="F:zinc ion binding"/>
    <property type="evidence" value="ECO:0007669"/>
    <property type="project" value="UniProtKB-KW"/>
</dbReference>
<dbReference type="Gene3D" id="1.20.120.1750">
    <property type="match status" value="1"/>
</dbReference>
<feature type="domain" description="RING-type" evidence="10">
    <location>
        <begin position="52"/>
        <end position="281"/>
    </location>
</feature>
<comment type="pathway">
    <text evidence="1">Protein modification; protein ubiquitination.</text>
</comment>
<keyword evidence="2" id="KW-0808">Transferase</keyword>
<evidence type="ECO:0000259" key="10">
    <source>
        <dbReference type="PROSITE" id="PS51873"/>
    </source>
</evidence>